<dbReference type="AlphaFoldDB" id="A0A7J6KDY8"/>
<keyword evidence="3" id="KW-1185">Reference proteome</keyword>
<dbReference type="EMBL" id="JAAUHK010000189">
    <property type="protein sequence ID" value="KAF4644992.1"/>
    <property type="molecule type" value="Genomic_DNA"/>
</dbReference>
<name>A0A7J6KDY8_TOXGO</name>
<comment type="caution">
    <text evidence="2">The sequence shown here is derived from an EMBL/GenBank/DDBJ whole genome shotgun (WGS) entry which is preliminary data.</text>
</comment>
<protein>
    <recommendedName>
        <fullName evidence="4">LisH domain-containing protein</fullName>
    </recommendedName>
</protein>
<dbReference type="VEuPathDB" id="ToxoDB:TGME49_500213"/>
<reference evidence="2 3" key="1">
    <citation type="submission" date="2020-03" db="EMBL/GenBank/DDBJ databases">
        <title>Genome sequence of Toxoplasma gondii RH-88 strain.</title>
        <authorList>
            <person name="Lorenzi H.A."/>
            <person name="Venepally P."/>
            <person name="Rozenberg A."/>
            <person name="Sibley D."/>
        </authorList>
    </citation>
    <scope>NUCLEOTIDE SEQUENCE [LARGE SCALE GENOMIC DNA]</scope>
    <source>
        <strain evidence="2 3">RH-88</strain>
    </source>
</reference>
<accession>A0A7J6KDY8</accession>
<dbReference type="InterPro" id="IPR006594">
    <property type="entry name" value="LisH"/>
</dbReference>
<feature type="region of interest" description="Disordered" evidence="1">
    <location>
        <begin position="68"/>
        <end position="95"/>
    </location>
</feature>
<dbReference type="Pfam" id="PF16045">
    <property type="entry name" value="LisH_2"/>
    <property type="match status" value="1"/>
</dbReference>
<dbReference type="PROSITE" id="PS50896">
    <property type="entry name" value="LISH"/>
    <property type="match status" value="1"/>
</dbReference>
<proteinExistence type="predicted"/>
<evidence type="ECO:0000313" key="3">
    <source>
        <dbReference type="Proteomes" id="UP000557509"/>
    </source>
</evidence>
<dbReference type="Gene3D" id="1.20.960.40">
    <property type="match status" value="1"/>
</dbReference>
<organism evidence="2 3">
    <name type="scientific">Toxoplasma gondii</name>
    <dbReference type="NCBI Taxonomy" id="5811"/>
    <lineage>
        <taxon>Eukaryota</taxon>
        <taxon>Sar</taxon>
        <taxon>Alveolata</taxon>
        <taxon>Apicomplexa</taxon>
        <taxon>Conoidasida</taxon>
        <taxon>Coccidia</taxon>
        <taxon>Eucoccidiorida</taxon>
        <taxon>Eimeriorina</taxon>
        <taxon>Sarcocystidae</taxon>
        <taxon>Toxoplasma</taxon>
    </lineage>
</organism>
<gene>
    <name evidence="2" type="ORF">TGRH88_008080</name>
</gene>
<evidence type="ECO:0000313" key="2">
    <source>
        <dbReference type="EMBL" id="KAF4644992.1"/>
    </source>
</evidence>
<evidence type="ECO:0000256" key="1">
    <source>
        <dbReference type="SAM" id="MobiDB-lite"/>
    </source>
</evidence>
<feature type="compositionally biased region" description="Basic and acidic residues" evidence="1">
    <location>
        <begin position="68"/>
        <end position="80"/>
    </location>
</feature>
<sequence>MIREYLLFNRYHNTLSVFLSETGLDDAEPLAKDILEEAVNIIREPRDCLPLLYRFASSNRRDIEEALNTRRVHSSEETHAGTDAQSQYAASRPAF</sequence>
<evidence type="ECO:0008006" key="4">
    <source>
        <dbReference type="Google" id="ProtNLM"/>
    </source>
</evidence>
<dbReference type="Proteomes" id="UP000557509">
    <property type="component" value="Unassembled WGS sequence"/>
</dbReference>